<keyword evidence="2" id="KW-0732">Signal</keyword>
<dbReference type="GeneID" id="81462172"/>
<dbReference type="EMBL" id="JAPZBT010000002">
    <property type="protein sequence ID" value="KAJ5373253.1"/>
    <property type="molecule type" value="Genomic_DNA"/>
</dbReference>
<dbReference type="Proteomes" id="UP001147752">
    <property type="component" value="Unassembled WGS sequence"/>
</dbReference>
<keyword evidence="4" id="KW-1185">Reference proteome</keyword>
<name>A0A9W9V8X5_9EURO</name>
<dbReference type="PANTHER" id="PTHR36195">
    <property type="entry name" value="DOMAIN PROTEIN, PUTATIVE (AFU_ORTHOLOGUE AFUA_5G01990)-RELATED-RELATED"/>
    <property type="match status" value="1"/>
</dbReference>
<evidence type="ECO:0000313" key="4">
    <source>
        <dbReference type="Proteomes" id="UP001147752"/>
    </source>
</evidence>
<organism evidence="3 4">
    <name type="scientific">Penicillium concentricum</name>
    <dbReference type="NCBI Taxonomy" id="293559"/>
    <lineage>
        <taxon>Eukaryota</taxon>
        <taxon>Fungi</taxon>
        <taxon>Dikarya</taxon>
        <taxon>Ascomycota</taxon>
        <taxon>Pezizomycotina</taxon>
        <taxon>Eurotiomycetes</taxon>
        <taxon>Eurotiomycetidae</taxon>
        <taxon>Eurotiales</taxon>
        <taxon>Aspergillaceae</taxon>
        <taxon>Penicillium</taxon>
    </lineage>
</organism>
<feature type="chain" id="PRO_5040877555" evidence="2">
    <location>
        <begin position="19"/>
        <end position="178"/>
    </location>
</feature>
<dbReference type="InterPro" id="IPR006771">
    <property type="entry name" value="CetA-like"/>
</dbReference>
<dbReference type="OrthoDB" id="5144514at2759"/>
<gene>
    <name evidence="3" type="ORF">N7517_005259</name>
</gene>
<evidence type="ECO:0000313" key="3">
    <source>
        <dbReference type="EMBL" id="KAJ5373253.1"/>
    </source>
</evidence>
<feature type="region of interest" description="Disordered" evidence="1">
    <location>
        <begin position="22"/>
        <end position="42"/>
    </location>
</feature>
<protein>
    <submittedName>
        <fullName evidence="3">Uncharacterized protein</fullName>
    </submittedName>
</protein>
<reference evidence="3" key="2">
    <citation type="journal article" date="2023" name="IMA Fungus">
        <title>Comparative genomic study of the Penicillium genus elucidates a diverse pangenome and 15 lateral gene transfer events.</title>
        <authorList>
            <person name="Petersen C."/>
            <person name="Sorensen T."/>
            <person name="Nielsen M.R."/>
            <person name="Sondergaard T.E."/>
            <person name="Sorensen J.L."/>
            <person name="Fitzpatrick D.A."/>
            <person name="Frisvad J.C."/>
            <person name="Nielsen K.L."/>
        </authorList>
    </citation>
    <scope>NUCLEOTIDE SEQUENCE</scope>
    <source>
        <strain evidence="3">IBT 3081</strain>
    </source>
</reference>
<evidence type="ECO:0000256" key="1">
    <source>
        <dbReference type="SAM" id="MobiDB-lite"/>
    </source>
</evidence>
<dbReference type="AlphaFoldDB" id="A0A9W9V8X5"/>
<dbReference type="PANTHER" id="PTHR36195:SF6">
    <property type="entry name" value="SECRETED THAUMATIN-LIKE PROTEIN CALA"/>
    <property type="match status" value="1"/>
</dbReference>
<sequence length="178" mass="18850">MMTFNVFLTGLLAATAAALPHSARSGESGTVETRDSNGGGGLQIVNNMGTDLYVWTITDNPGEMKTLSAGGDFSEEWTTNDNGGGVSIKISASEDRDSVLQFEYTQDGDTLFWDMSSIDLDETSAFVKSGFTVQPSDTSCRTVSCAPGDVNCKDAYQLPDDVNTYSCSLSSGFTLTLG</sequence>
<proteinExistence type="predicted"/>
<dbReference type="Pfam" id="PF04681">
    <property type="entry name" value="Bys1"/>
    <property type="match status" value="1"/>
</dbReference>
<feature type="signal peptide" evidence="2">
    <location>
        <begin position="1"/>
        <end position="18"/>
    </location>
</feature>
<dbReference type="RefSeq" id="XP_056579239.1">
    <property type="nucleotide sequence ID" value="XM_056722989.1"/>
</dbReference>
<reference evidence="3" key="1">
    <citation type="submission" date="2022-12" db="EMBL/GenBank/DDBJ databases">
        <authorList>
            <person name="Petersen C."/>
        </authorList>
    </citation>
    <scope>NUCLEOTIDE SEQUENCE</scope>
    <source>
        <strain evidence="3">IBT 3081</strain>
    </source>
</reference>
<evidence type="ECO:0000256" key="2">
    <source>
        <dbReference type="SAM" id="SignalP"/>
    </source>
</evidence>
<accession>A0A9W9V8X5</accession>
<comment type="caution">
    <text evidence="3">The sequence shown here is derived from an EMBL/GenBank/DDBJ whole genome shotgun (WGS) entry which is preliminary data.</text>
</comment>